<feature type="domain" description="Helicase ATP-binding" evidence="2">
    <location>
        <begin position="40"/>
        <end position="216"/>
    </location>
</feature>
<feature type="domain" description="Helicase C-terminal" evidence="3">
    <location>
        <begin position="272"/>
        <end position="422"/>
    </location>
</feature>
<keyword evidence="1" id="KW-0547">Nucleotide-binding</keyword>
<comment type="caution">
    <text evidence="4">The sequence shown here is derived from an EMBL/GenBank/DDBJ whole genome shotgun (WGS) entry which is preliminary data.</text>
</comment>
<proteinExistence type="predicted"/>
<evidence type="ECO:0000313" key="4">
    <source>
        <dbReference type="EMBL" id="CAA7258701.1"/>
    </source>
</evidence>
<dbReference type="Pfam" id="PF00271">
    <property type="entry name" value="Helicase_C"/>
    <property type="match status" value="1"/>
</dbReference>
<reference evidence="4 5" key="1">
    <citation type="submission" date="2020-01" db="EMBL/GenBank/DDBJ databases">
        <authorList>
            <person name="Gupta K D."/>
        </authorList>
    </citation>
    <scope>NUCLEOTIDE SEQUENCE [LARGE SCALE GENOMIC DNA]</scope>
</reference>
<dbReference type="OrthoDB" id="270584at2759"/>
<name>A0A8S0VSU1_CYCAE</name>
<dbReference type="GO" id="GO:0005759">
    <property type="term" value="C:mitochondrial matrix"/>
    <property type="evidence" value="ECO:0007669"/>
    <property type="project" value="TreeGrafter"/>
</dbReference>
<dbReference type="PANTHER" id="PTHR47396">
    <property type="entry name" value="TYPE I RESTRICTION ENZYME ECOKI R PROTEIN"/>
    <property type="match status" value="1"/>
</dbReference>
<dbReference type="PANTHER" id="PTHR47396:SF1">
    <property type="entry name" value="ATP-DEPENDENT HELICASE IRC3-RELATED"/>
    <property type="match status" value="1"/>
</dbReference>
<dbReference type="SMART" id="SM00487">
    <property type="entry name" value="DEXDc"/>
    <property type="match status" value="1"/>
</dbReference>
<dbReference type="AlphaFoldDB" id="A0A8S0VSU1"/>
<dbReference type="GO" id="GO:0000403">
    <property type="term" value="F:Y-form DNA binding"/>
    <property type="evidence" value="ECO:0007669"/>
    <property type="project" value="TreeGrafter"/>
</dbReference>
<protein>
    <recommendedName>
        <fullName evidence="6">P-loop containing nucleoside triphosphate hydrolase protein</fullName>
    </recommendedName>
</protein>
<dbReference type="SMART" id="SM00490">
    <property type="entry name" value="HELICc"/>
    <property type="match status" value="1"/>
</dbReference>
<dbReference type="GO" id="GO:0036121">
    <property type="term" value="F:double-stranded DNA helicase activity"/>
    <property type="evidence" value="ECO:0007669"/>
    <property type="project" value="TreeGrafter"/>
</dbReference>
<dbReference type="GO" id="GO:0005524">
    <property type="term" value="F:ATP binding"/>
    <property type="evidence" value="ECO:0007669"/>
    <property type="project" value="InterPro"/>
</dbReference>
<sequence length="666" mass="74131">MFAPRSIPMLFRRVSIRKSSTHAPVVLRPYQERCLAACIDALSNGSSRIGVSLPTGSGKTTVFISLLSRITSPPENEEATRSLIVVNSIELARQSADQVRRLFPDWSVEIEQGAKHQASGSADVTVATYQTLSRAERLFKIDPRKLKAIIVDEAHHAAAPSYRTLLSRFHPDIRHPENLESFPQGSHKVPVIGFSATFGRHDGVALSSVFESIVYHQDFLEMIKEQWLCKVTFTSVKANLNLKDVTVNSRNGDFNPTSLSQVINTDTMNDVVVKAWIDRAGSTRKSTLVFCVDVAHVRALTQAFRSYGIDARFLYAETPAAQRKLLVDAFKAGEFPVLVNCAILTEGADIPNIDCVLVARPTRSRNIFAQMIGRGMRLSPQTHKEDCHIIDFVDTNSRVGGVVSIPTLFGLDPNEMALENMTTEDLERRAAEIDGLRGIEPPSLSSTPSVPYPASITYVEHDDPFSVSETSDKPNHINALSPYAWVSCGDNIYVLELLSRGFIRIDFDEEDNRFFARYTPANFDANPGRSPYLLSRQILTAESLSEAVRGCDTYAQRIFPNSGTTGLHRSAPWRKKPASDAQKNMIRKRWEKTLAHLGKDKGSDFIDSMNKGDAATIITRLRNGSQARYKKTIKLRQKLLAAAEKEERRRAREVVQVGPLAQDIFA</sequence>
<dbReference type="InterPro" id="IPR001650">
    <property type="entry name" value="Helicase_C-like"/>
</dbReference>
<dbReference type="GO" id="GO:0016787">
    <property type="term" value="F:hydrolase activity"/>
    <property type="evidence" value="ECO:0007669"/>
    <property type="project" value="InterPro"/>
</dbReference>
<keyword evidence="1" id="KW-0067">ATP-binding</keyword>
<dbReference type="PROSITE" id="PS51194">
    <property type="entry name" value="HELICASE_CTER"/>
    <property type="match status" value="1"/>
</dbReference>
<dbReference type="Pfam" id="PF04851">
    <property type="entry name" value="ResIII"/>
    <property type="match status" value="1"/>
</dbReference>
<dbReference type="Gene3D" id="3.40.50.300">
    <property type="entry name" value="P-loop containing nucleotide triphosphate hydrolases"/>
    <property type="match status" value="2"/>
</dbReference>
<dbReference type="GO" id="GO:0061749">
    <property type="term" value="F:forked DNA-dependent helicase activity"/>
    <property type="evidence" value="ECO:0007669"/>
    <property type="project" value="TreeGrafter"/>
</dbReference>
<dbReference type="InterPro" id="IPR006935">
    <property type="entry name" value="Helicase/UvrB_N"/>
</dbReference>
<dbReference type="CDD" id="cd18799">
    <property type="entry name" value="SF2_C_EcoAI-like"/>
    <property type="match status" value="1"/>
</dbReference>
<dbReference type="PROSITE" id="PS51192">
    <property type="entry name" value="HELICASE_ATP_BIND_1"/>
    <property type="match status" value="1"/>
</dbReference>
<gene>
    <name evidence="4" type="ORF">AAE3_LOCUS920</name>
</gene>
<dbReference type="InterPro" id="IPR050742">
    <property type="entry name" value="Helicase_Restrict-Modif_Enz"/>
</dbReference>
<dbReference type="InterPro" id="IPR027417">
    <property type="entry name" value="P-loop_NTPase"/>
</dbReference>
<keyword evidence="5" id="KW-1185">Reference proteome</keyword>
<evidence type="ECO:0000313" key="5">
    <source>
        <dbReference type="Proteomes" id="UP000467700"/>
    </source>
</evidence>
<evidence type="ECO:0000256" key="1">
    <source>
        <dbReference type="ARBA" id="ARBA00022806"/>
    </source>
</evidence>
<dbReference type="EMBL" id="CACVBS010000002">
    <property type="protein sequence ID" value="CAA7258701.1"/>
    <property type="molecule type" value="Genomic_DNA"/>
</dbReference>
<evidence type="ECO:0000259" key="2">
    <source>
        <dbReference type="PROSITE" id="PS51192"/>
    </source>
</evidence>
<dbReference type="SUPFAM" id="SSF52540">
    <property type="entry name" value="P-loop containing nucleoside triphosphate hydrolases"/>
    <property type="match status" value="1"/>
</dbReference>
<keyword evidence="1" id="KW-0378">Hydrolase</keyword>
<dbReference type="InterPro" id="IPR014001">
    <property type="entry name" value="Helicase_ATP-bd"/>
</dbReference>
<keyword evidence="1" id="KW-0347">Helicase</keyword>
<dbReference type="Proteomes" id="UP000467700">
    <property type="component" value="Unassembled WGS sequence"/>
</dbReference>
<evidence type="ECO:0000259" key="3">
    <source>
        <dbReference type="PROSITE" id="PS51194"/>
    </source>
</evidence>
<dbReference type="GO" id="GO:0070125">
    <property type="term" value="P:mitochondrial translational elongation"/>
    <property type="evidence" value="ECO:0007669"/>
    <property type="project" value="TreeGrafter"/>
</dbReference>
<accession>A0A8S0VSU1</accession>
<dbReference type="GO" id="GO:0032042">
    <property type="term" value="P:mitochondrial DNA metabolic process"/>
    <property type="evidence" value="ECO:0007669"/>
    <property type="project" value="TreeGrafter"/>
</dbReference>
<organism evidence="4 5">
    <name type="scientific">Cyclocybe aegerita</name>
    <name type="common">Black poplar mushroom</name>
    <name type="synonym">Agrocybe aegerita</name>
    <dbReference type="NCBI Taxonomy" id="1973307"/>
    <lineage>
        <taxon>Eukaryota</taxon>
        <taxon>Fungi</taxon>
        <taxon>Dikarya</taxon>
        <taxon>Basidiomycota</taxon>
        <taxon>Agaricomycotina</taxon>
        <taxon>Agaricomycetes</taxon>
        <taxon>Agaricomycetidae</taxon>
        <taxon>Agaricales</taxon>
        <taxon>Agaricineae</taxon>
        <taxon>Bolbitiaceae</taxon>
        <taxon>Cyclocybe</taxon>
    </lineage>
</organism>
<evidence type="ECO:0008006" key="6">
    <source>
        <dbReference type="Google" id="ProtNLM"/>
    </source>
</evidence>